<dbReference type="EMBL" id="JBHSGI010000031">
    <property type="protein sequence ID" value="MFC4670960.1"/>
    <property type="molecule type" value="Genomic_DNA"/>
</dbReference>
<dbReference type="PANTHER" id="PTHR47237">
    <property type="entry name" value="SLL0310 PROTEIN"/>
    <property type="match status" value="1"/>
</dbReference>
<dbReference type="Proteomes" id="UP001595973">
    <property type="component" value="Unassembled WGS sequence"/>
</dbReference>
<keyword evidence="2" id="KW-0012">Acyltransferase</keyword>
<dbReference type="PROSITE" id="PS51186">
    <property type="entry name" value="GNAT"/>
    <property type="match status" value="1"/>
</dbReference>
<keyword evidence="3" id="KW-1185">Reference proteome</keyword>
<evidence type="ECO:0000313" key="3">
    <source>
        <dbReference type="Proteomes" id="UP001595973"/>
    </source>
</evidence>
<dbReference type="EC" id="2.3.1.-" evidence="2"/>
<dbReference type="Gene3D" id="3.40.630.90">
    <property type="match status" value="1"/>
</dbReference>
<name>A0ABV9KLB0_9RHOB</name>
<evidence type="ECO:0000313" key="2">
    <source>
        <dbReference type="EMBL" id="MFC4670960.1"/>
    </source>
</evidence>
<dbReference type="InterPro" id="IPR041496">
    <property type="entry name" value="YitH/HolE_GNAT"/>
</dbReference>
<proteinExistence type="predicted"/>
<comment type="caution">
    <text evidence="2">The sequence shown here is derived from an EMBL/GenBank/DDBJ whole genome shotgun (WGS) entry which is preliminary data.</text>
</comment>
<accession>A0ABV9KLB0</accession>
<dbReference type="GO" id="GO:0016746">
    <property type="term" value="F:acyltransferase activity"/>
    <property type="evidence" value="ECO:0007669"/>
    <property type="project" value="UniProtKB-KW"/>
</dbReference>
<keyword evidence="2" id="KW-0808">Transferase</keyword>
<dbReference type="SUPFAM" id="SSF55729">
    <property type="entry name" value="Acyl-CoA N-acyltransferases (Nat)"/>
    <property type="match status" value="1"/>
</dbReference>
<protein>
    <submittedName>
        <fullName evidence="2">GNAT family N-acetyltransferase</fullName>
        <ecNumber evidence="2">2.3.1.-</ecNumber>
    </submittedName>
</protein>
<dbReference type="Gene3D" id="3.40.630.30">
    <property type="match status" value="1"/>
</dbReference>
<dbReference type="InterPro" id="IPR052729">
    <property type="entry name" value="Acyl/Acetyltrans_Enzymes"/>
</dbReference>
<dbReference type="CDD" id="cd04301">
    <property type="entry name" value="NAT_SF"/>
    <property type="match status" value="1"/>
</dbReference>
<dbReference type="Pfam" id="PF18014">
    <property type="entry name" value="Acetyltransf_18"/>
    <property type="match status" value="1"/>
</dbReference>
<dbReference type="Pfam" id="PF13508">
    <property type="entry name" value="Acetyltransf_7"/>
    <property type="match status" value="1"/>
</dbReference>
<dbReference type="InterPro" id="IPR000182">
    <property type="entry name" value="GNAT_dom"/>
</dbReference>
<sequence>MQVEGPYGDRDSAARYKSFMTSASPDPDERLRLDSYEADIQPLVASDRDLLHALTVSVFWPHRASDHDMLLSLGKGYIARDEIGRPLGSGMYFLSGEDFAMLGMMATTPRLQTQGVGRELLRRILLDCEGRDIRLTATRSGFRLYRDAGFEIVATIWQQQGIARLAHLPAPVAGLEVRPSEPADHEAIGALDTRAYGADRRVTRAALLRESTGIVALRDGVVSGFALARPFGKGTVIGPVVAEDDQMAMQLCAPLIRQHEGGFVRMDTPQQSEHFKAFLAAAGLGVFDTTTEMRIGRQRRAETGAILYGLAAHSLG</sequence>
<reference evidence="3" key="1">
    <citation type="journal article" date="2019" name="Int. J. Syst. Evol. Microbiol.">
        <title>The Global Catalogue of Microorganisms (GCM) 10K type strain sequencing project: providing services to taxonomists for standard genome sequencing and annotation.</title>
        <authorList>
            <consortium name="The Broad Institute Genomics Platform"/>
            <consortium name="The Broad Institute Genome Sequencing Center for Infectious Disease"/>
            <person name="Wu L."/>
            <person name="Ma J."/>
        </authorList>
    </citation>
    <scope>NUCLEOTIDE SEQUENCE [LARGE SCALE GENOMIC DNA]</scope>
    <source>
        <strain evidence="3">CGMCC 4.7283</strain>
    </source>
</reference>
<feature type="domain" description="N-acetyltransferase" evidence="1">
    <location>
        <begin position="38"/>
        <end position="171"/>
    </location>
</feature>
<gene>
    <name evidence="2" type="ORF">ACFO5X_20595</name>
</gene>
<dbReference type="PANTHER" id="PTHR47237:SF2">
    <property type="entry name" value="BLL4206 PROTEIN"/>
    <property type="match status" value="1"/>
</dbReference>
<dbReference type="InterPro" id="IPR016181">
    <property type="entry name" value="Acyl_CoA_acyltransferase"/>
</dbReference>
<dbReference type="RefSeq" id="WP_380720661.1">
    <property type="nucleotide sequence ID" value="NZ_JBHSGI010000031.1"/>
</dbReference>
<evidence type="ECO:0000259" key="1">
    <source>
        <dbReference type="PROSITE" id="PS51186"/>
    </source>
</evidence>
<organism evidence="2 3">
    <name type="scientific">Seohaeicola nanhaiensis</name>
    <dbReference type="NCBI Taxonomy" id="1387282"/>
    <lineage>
        <taxon>Bacteria</taxon>
        <taxon>Pseudomonadati</taxon>
        <taxon>Pseudomonadota</taxon>
        <taxon>Alphaproteobacteria</taxon>
        <taxon>Rhodobacterales</taxon>
        <taxon>Roseobacteraceae</taxon>
        <taxon>Seohaeicola</taxon>
    </lineage>
</organism>